<organism evidence="1">
    <name type="scientific">Anguilla anguilla</name>
    <name type="common">European freshwater eel</name>
    <name type="synonym">Muraena anguilla</name>
    <dbReference type="NCBI Taxonomy" id="7936"/>
    <lineage>
        <taxon>Eukaryota</taxon>
        <taxon>Metazoa</taxon>
        <taxon>Chordata</taxon>
        <taxon>Craniata</taxon>
        <taxon>Vertebrata</taxon>
        <taxon>Euteleostomi</taxon>
        <taxon>Actinopterygii</taxon>
        <taxon>Neopterygii</taxon>
        <taxon>Teleostei</taxon>
        <taxon>Anguilliformes</taxon>
        <taxon>Anguillidae</taxon>
        <taxon>Anguilla</taxon>
    </lineage>
</organism>
<name>A0A0E9XSD3_ANGAN</name>
<dbReference type="EMBL" id="GBXM01003974">
    <property type="protein sequence ID" value="JAI04604.1"/>
    <property type="molecule type" value="Transcribed_RNA"/>
</dbReference>
<evidence type="ECO:0000313" key="1">
    <source>
        <dbReference type="EMBL" id="JAI04604.1"/>
    </source>
</evidence>
<sequence>MFLASNICCVSSGL</sequence>
<reference evidence="1" key="1">
    <citation type="submission" date="2014-11" db="EMBL/GenBank/DDBJ databases">
        <authorList>
            <person name="Amaro Gonzalez C."/>
        </authorList>
    </citation>
    <scope>NUCLEOTIDE SEQUENCE</scope>
</reference>
<proteinExistence type="predicted"/>
<protein>
    <submittedName>
        <fullName evidence="1">Uncharacterized protein</fullName>
    </submittedName>
</protein>
<accession>A0A0E9XSD3</accession>
<reference evidence="1" key="2">
    <citation type="journal article" date="2015" name="Fish Shellfish Immunol.">
        <title>Early steps in the European eel (Anguilla anguilla)-Vibrio vulnificus interaction in the gills: Role of the RtxA13 toxin.</title>
        <authorList>
            <person name="Callol A."/>
            <person name="Pajuelo D."/>
            <person name="Ebbesson L."/>
            <person name="Teles M."/>
            <person name="MacKenzie S."/>
            <person name="Amaro C."/>
        </authorList>
    </citation>
    <scope>NUCLEOTIDE SEQUENCE</scope>
</reference>